<dbReference type="STRING" id="1120996.SAMN02746066_01368"/>
<dbReference type="Gene3D" id="2.160.20.120">
    <property type="match status" value="1"/>
</dbReference>
<organism evidence="2 3">
    <name type="scientific">Anaerosporobacter mobilis DSM 15930</name>
    <dbReference type="NCBI Taxonomy" id="1120996"/>
    <lineage>
        <taxon>Bacteria</taxon>
        <taxon>Bacillati</taxon>
        <taxon>Bacillota</taxon>
        <taxon>Clostridia</taxon>
        <taxon>Lachnospirales</taxon>
        <taxon>Lachnospiraceae</taxon>
        <taxon>Anaerosporobacter</taxon>
    </lineage>
</organism>
<dbReference type="InterPro" id="IPR025164">
    <property type="entry name" value="Toastrack_DUF4097"/>
</dbReference>
<dbReference type="RefSeq" id="WP_073285110.1">
    <property type="nucleotide sequence ID" value="NZ_FRCP01000008.1"/>
</dbReference>
<dbReference type="EMBL" id="FRCP01000008">
    <property type="protein sequence ID" value="SHM27824.1"/>
    <property type="molecule type" value="Genomic_DNA"/>
</dbReference>
<dbReference type="AlphaFoldDB" id="A0A1M7HH85"/>
<proteinExistence type="predicted"/>
<protein>
    <submittedName>
        <fullName evidence="2">DUF4097 and DUF4098 domain-containing protein YvlB</fullName>
    </submittedName>
</protein>
<reference evidence="2 3" key="1">
    <citation type="submission" date="2016-11" db="EMBL/GenBank/DDBJ databases">
        <authorList>
            <person name="Jaros S."/>
            <person name="Januszkiewicz K."/>
            <person name="Wedrychowicz H."/>
        </authorList>
    </citation>
    <scope>NUCLEOTIDE SEQUENCE [LARGE SCALE GENOMIC DNA]</scope>
    <source>
        <strain evidence="2 3">DSM 15930</strain>
    </source>
</reference>
<evidence type="ECO:0000259" key="1">
    <source>
        <dbReference type="Pfam" id="PF13349"/>
    </source>
</evidence>
<sequence>MNSYGKSSKFLIVVVVIIGVLILASDSTGKRVDDAFSPTGDIANIQIENGSVDFKIVEGDSFYVKGENLEENSYTFTQEGDTLIVKTNKKNFEFHFSLFEEPSRVTITIPSDIQFDTITINNGSGDFIVNTNLPAKQCNITVGSGDVVVEAIKAEEFDCSVGSGDFEVKDITTDNIGASLGSGDITFGYVECDKMSMAIGSGDFIFKSLEARDCDLELGSGDIEGKNMVVMNMTAQTGSGDIYLKGELTGVSEFVCGSGDIELNLDGDVEEYSFEIDGDDIEINGDDFGKNYRSDTVMDKQLHLKSGSGDIDVTIR</sequence>
<dbReference type="PANTHER" id="PTHR34094">
    <property type="match status" value="1"/>
</dbReference>
<accession>A0A1M7HH85</accession>
<evidence type="ECO:0000313" key="3">
    <source>
        <dbReference type="Proteomes" id="UP000184038"/>
    </source>
</evidence>
<dbReference type="Proteomes" id="UP000184038">
    <property type="component" value="Unassembled WGS sequence"/>
</dbReference>
<dbReference type="OrthoDB" id="2654876at2"/>
<evidence type="ECO:0000313" key="2">
    <source>
        <dbReference type="EMBL" id="SHM27824.1"/>
    </source>
</evidence>
<gene>
    <name evidence="2" type="ORF">SAMN02746066_01368</name>
</gene>
<name>A0A1M7HH85_9FIRM</name>
<dbReference type="Pfam" id="PF13349">
    <property type="entry name" value="DUF4097"/>
    <property type="match status" value="1"/>
</dbReference>
<keyword evidence="3" id="KW-1185">Reference proteome</keyword>
<dbReference type="PANTHER" id="PTHR34094:SF1">
    <property type="entry name" value="PROTEIN FAM185A"/>
    <property type="match status" value="1"/>
</dbReference>
<feature type="domain" description="DUF4097" evidence="1">
    <location>
        <begin position="156"/>
        <end position="313"/>
    </location>
</feature>